<dbReference type="GO" id="GO:0004252">
    <property type="term" value="F:serine-type endopeptidase activity"/>
    <property type="evidence" value="ECO:0007669"/>
    <property type="project" value="InterPro"/>
</dbReference>
<dbReference type="InterPro" id="IPR036286">
    <property type="entry name" value="LexA/Signal_pep-like_sf"/>
</dbReference>
<reference evidence="9" key="1">
    <citation type="submission" date="2020-05" db="EMBL/GenBank/DDBJ databases">
        <authorList>
            <person name="Zeng H."/>
            <person name="Chan Y.K."/>
            <person name="Watt R.M."/>
        </authorList>
    </citation>
    <scope>NUCLEOTIDE SEQUENCE</scope>
    <source>
        <strain evidence="9">ATCC 700773</strain>
    </source>
</reference>
<dbReference type="CDD" id="cd06530">
    <property type="entry name" value="S26_SPase_I"/>
    <property type="match status" value="1"/>
</dbReference>
<keyword evidence="7" id="KW-0812">Transmembrane</keyword>
<feature type="active site" evidence="6">
    <location>
        <position position="268"/>
    </location>
</feature>
<name>A0A975F0I9_9SPIR</name>
<evidence type="ECO:0000313" key="10">
    <source>
        <dbReference type="Proteomes" id="UP000671995"/>
    </source>
</evidence>
<dbReference type="InterPro" id="IPR019533">
    <property type="entry name" value="Peptidase_S26"/>
</dbReference>
<reference evidence="9" key="2">
    <citation type="journal article" date="2021" name="Microbiol. Resour. Announc.">
        <title>Complete Genome Sequences of Three Human Oral Treponema parvum Isolates.</title>
        <authorList>
            <person name="Zeng H."/>
            <person name="Watt R.M."/>
        </authorList>
    </citation>
    <scope>NUCLEOTIDE SEQUENCE</scope>
    <source>
        <strain evidence="9">ATCC 700773</strain>
    </source>
</reference>
<gene>
    <name evidence="9" type="primary">lepB</name>
    <name evidence="9" type="ORF">HRI96_08095</name>
</gene>
<sequence>MNKIRILNLCAVFTALVFSVLNINFHADVSFLAFPLSILFAFARSYFSFVLFKKNDMRLIPVVRKFIQYEPYVYMAVFILRRAGEHETSYIFDLACVIFWLFIAVCSFALQYYMSEKRVYSYDPSWKSARKSLVKSKRGFVFRALTEAAEWIDALLQAVFMVLLIQIFFFQLYQIPSESMVPEFLIKDRVVVGKTASGPKFPLSEIGLPYLKTYRRGNIVVFRNPHYIIDRKSEIKTFVSQLVYMLSFTTVNLNVDEKGDPKADPLVKRVAGVPGEQLVMQDGILYARTKDSADFKQVEYDAKKAAWDLNSLPEKIKRNISYFPLTHEEYELMIECERQRNSLDLTVSAQECKDIAASFERLSRRTVKDPSAKQNSLKDLFTASDMFEYNLFDQNISVTQKLLSASGGSEWFTMFMTDWTARSDLKSGYVGGDIYTDAAFRLNLMIKLTLGRIILRNAELMFSNASASEKNSDEKRLSYFKTAQMLNFYILLHDRRNMPVFPANDASGKAQYIPENCYFMMGDNRFNSLDMRHSYNEKLVRLTDFDDFSVTYYSNMSPQYVNRRYILGTTALRFWPPGRIGRL</sequence>
<evidence type="ECO:0000256" key="1">
    <source>
        <dbReference type="ARBA" id="ARBA00000677"/>
    </source>
</evidence>
<dbReference type="GO" id="GO:0016020">
    <property type="term" value="C:membrane"/>
    <property type="evidence" value="ECO:0007669"/>
    <property type="project" value="UniProtKB-SubCell"/>
</dbReference>
<dbReference type="PROSITE" id="PS00760">
    <property type="entry name" value="SPASE_I_2"/>
    <property type="match status" value="1"/>
</dbReference>
<evidence type="ECO:0000256" key="2">
    <source>
        <dbReference type="ARBA" id="ARBA00009370"/>
    </source>
</evidence>
<feature type="transmembrane region" description="Helical" evidence="7">
    <location>
        <begin position="90"/>
        <end position="114"/>
    </location>
</feature>
<comment type="similarity">
    <text evidence="2 7">Belongs to the peptidase S26 family.</text>
</comment>
<dbReference type="PANTHER" id="PTHR43390">
    <property type="entry name" value="SIGNAL PEPTIDASE I"/>
    <property type="match status" value="1"/>
</dbReference>
<accession>A0A975F0I9</accession>
<dbReference type="AlphaFoldDB" id="A0A975F0I9"/>
<evidence type="ECO:0000256" key="3">
    <source>
        <dbReference type="ARBA" id="ARBA00013208"/>
    </source>
</evidence>
<keyword evidence="7" id="KW-0645">Protease</keyword>
<dbReference type="Proteomes" id="UP000671995">
    <property type="component" value="Chromosome"/>
</dbReference>
<keyword evidence="5 7" id="KW-0378">Hydrolase</keyword>
<comment type="subcellular location">
    <subcellularLocation>
        <location evidence="7">Membrane</location>
        <topology evidence="7">Single-pass type II membrane protein</topology>
    </subcellularLocation>
</comment>
<proteinExistence type="inferred from homology"/>
<dbReference type="SUPFAM" id="SSF51306">
    <property type="entry name" value="LexA/Signal peptidase"/>
    <property type="match status" value="2"/>
</dbReference>
<dbReference type="NCBIfam" id="TIGR02227">
    <property type="entry name" value="sigpep_I_bact"/>
    <property type="match status" value="1"/>
</dbReference>
<feature type="active site" evidence="6">
    <location>
        <position position="179"/>
    </location>
</feature>
<keyword evidence="7" id="KW-0472">Membrane</keyword>
<comment type="caution">
    <text evidence="7">Lacks conserved residue(s) required for the propagation of feature annotation.</text>
</comment>
<dbReference type="InterPro" id="IPR019757">
    <property type="entry name" value="Pept_S26A_signal_pept_1_Lys-AS"/>
</dbReference>
<dbReference type="PRINTS" id="PR00727">
    <property type="entry name" value="LEADERPTASE"/>
</dbReference>
<feature type="transmembrane region" description="Helical" evidence="7">
    <location>
        <begin position="31"/>
        <end position="52"/>
    </location>
</feature>
<dbReference type="InterPro" id="IPR000223">
    <property type="entry name" value="Pept_S26A_signal_pept_1"/>
</dbReference>
<organism evidence="9 10">
    <name type="scientific">Treponema parvum</name>
    <dbReference type="NCBI Taxonomy" id="138851"/>
    <lineage>
        <taxon>Bacteria</taxon>
        <taxon>Pseudomonadati</taxon>
        <taxon>Spirochaetota</taxon>
        <taxon>Spirochaetia</taxon>
        <taxon>Spirochaetales</taxon>
        <taxon>Treponemataceae</taxon>
        <taxon>Treponema</taxon>
    </lineage>
</organism>
<dbReference type="Gene3D" id="2.10.109.10">
    <property type="entry name" value="Umud Fragment, subunit A"/>
    <property type="match status" value="2"/>
</dbReference>
<evidence type="ECO:0000256" key="5">
    <source>
        <dbReference type="ARBA" id="ARBA00022801"/>
    </source>
</evidence>
<dbReference type="Pfam" id="PF10502">
    <property type="entry name" value="Peptidase_S26"/>
    <property type="match status" value="2"/>
</dbReference>
<dbReference type="EC" id="3.4.21.89" evidence="3 7"/>
<dbReference type="RefSeq" id="WP_210116871.1">
    <property type="nucleotide sequence ID" value="NZ_CP054257.1"/>
</dbReference>
<keyword evidence="7" id="KW-1133">Transmembrane helix</keyword>
<evidence type="ECO:0000313" key="9">
    <source>
        <dbReference type="EMBL" id="QTQ12158.1"/>
    </source>
</evidence>
<feature type="transmembrane region" description="Helical" evidence="7">
    <location>
        <begin position="7"/>
        <end position="25"/>
    </location>
</feature>
<dbReference type="EMBL" id="CP054257">
    <property type="protein sequence ID" value="QTQ12158.1"/>
    <property type="molecule type" value="Genomic_DNA"/>
</dbReference>
<evidence type="ECO:0000259" key="8">
    <source>
        <dbReference type="Pfam" id="PF10502"/>
    </source>
</evidence>
<feature type="domain" description="Peptidase S26" evidence="8">
    <location>
        <begin position="149"/>
        <end position="306"/>
    </location>
</feature>
<dbReference type="GO" id="GO:0009003">
    <property type="term" value="F:signal peptidase activity"/>
    <property type="evidence" value="ECO:0007669"/>
    <property type="project" value="UniProtKB-EC"/>
</dbReference>
<evidence type="ECO:0000256" key="6">
    <source>
        <dbReference type="PIRSR" id="PIRSR600223-1"/>
    </source>
</evidence>
<dbReference type="GO" id="GO:0006465">
    <property type="term" value="P:signal peptide processing"/>
    <property type="evidence" value="ECO:0007669"/>
    <property type="project" value="InterPro"/>
</dbReference>
<evidence type="ECO:0000256" key="4">
    <source>
        <dbReference type="ARBA" id="ARBA00019232"/>
    </source>
</evidence>
<evidence type="ECO:0000256" key="7">
    <source>
        <dbReference type="RuleBase" id="RU362042"/>
    </source>
</evidence>
<feature type="transmembrane region" description="Helical" evidence="7">
    <location>
        <begin position="154"/>
        <end position="173"/>
    </location>
</feature>
<protein>
    <recommendedName>
        <fullName evidence="4 7">Signal peptidase I</fullName>
        <ecNumber evidence="3 7">3.4.21.89</ecNumber>
    </recommendedName>
</protein>
<comment type="catalytic activity">
    <reaction evidence="1 7">
        <text>Cleavage of hydrophobic, N-terminal signal or leader sequences from secreted and periplasmic proteins.</text>
        <dbReference type="EC" id="3.4.21.89"/>
    </reaction>
</comment>
<dbReference type="PANTHER" id="PTHR43390:SF1">
    <property type="entry name" value="CHLOROPLAST PROCESSING PEPTIDASE"/>
    <property type="match status" value="1"/>
</dbReference>
<feature type="domain" description="Peptidase S26" evidence="8">
    <location>
        <begin position="503"/>
        <end position="534"/>
    </location>
</feature>